<dbReference type="CDD" id="cd00397">
    <property type="entry name" value="DNA_BRE_C"/>
    <property type="match status" value="1"/>
</dbReference>
<proteinExistence type="predicted"/>
<protein>
    <submittedName>
        <fullName evidence="7">Site-specific recombinase XerD</fullName>
    </submittedName>
</protein>
<dbReference type="SUPFAM" id="SSF56349">
    <property type="entry name" value="DNA breaking-rejoining enzymes"/>
    <property type="match status" value="1"/>
</dbReference>
<dbReference type="Pfam" id="PF00589">
    <property type="entry name" value="Phage_integrase"/>
    <property type="match status" value="1"/>
</dbReference>
<dbReference type="GO" id="GO:0003677">
    <property type="term" value="F:DNA binding"/>
    <property type="evidence" value="ECO:0007669"/>
    <property type="project" value="UniProtKB-UniRule"/>
</dbReference>
<dbReference type="Proteomes" id="UP000237822">
    <property type="component" value="Unassembled WGS sequence"/>
</dbReference>
<dbReference type="RefSeq" id="WP_106296425.1">
    <property type="nucleotide sequence ID" value="NZ_PVTI01000003.1"/>
</dbReference>
<reference evidence="7 8" key="1">
    <citation type="submission" date="2018-03" db="EMBL/GenBank/DDBJ databases">
        <title>Genomic Encyclopedia of Archaeal and Bacterial Type Strains, Phase II (KMG-II): from individual species to whole genera.</title>
        <authorList>
            <person name="Goeker M."/>
        </authorList>
    </citation>
    <scope>NUCLEOTIDE SEQUENCE [LARGE SCALE GENOMIC DNA]</scope>
    <source>
        <strain evidence="7 8">ATCC BAA-1496</strain>
    </source>
</reference>
<dbReference type="InterPro" id="IPR002104">
    <property type="entry name" value="Integrase_catalytic"/>
</dbReference>
<dbReference type="GO" id="GO:0015074">
    <property type="term" value="P:DNA integration"/>
    <property type="evidence" value="ECO:0007669"/>
    <property type="project" value="UniProtKB-KW"/>
</dbReference>
<dbReference type="PROSITE" id="PS51898">
    <property type="entry name" value="TYR_RECOMBINASE"/>
    <property type="match status" value="1"/>
</dbReference>
<feature type="domain" description="Tyr recombinase" evidence="5">
    <location>
        <begin position="181"/>
        <end position="358"/>
    </location>
</feature>
<dbReference type="InterPro" id="IPR013762">
    <property type="entry name" value="Integrase-like_cat_sf"/>
</dbReference>
<dbReference type="Pfam" id="PF02899">
    <property type="entry name" value="Phage_int_SAM_1"/>
    <property type="match status" value="1"/>
</dbReference>
<dbReference type="InterPro" id="IPR011010">
    <property type="entry name" value="DNA_brk_join_enz"/>
</dbReference>
<dbReference type="Gene3D" id="1.10.150.130">
    <property type="match status" value="1"/>
</dbReference>
<name>A0A2T0UY82_9MICO</name>
<evidence type="ECO:0000256" key="3">
    <source>
        <dbReference type="ARBA" id="ARBA00023172"/>
    </source>
</evidence>
<gene>
    <name evidence="7" type="ORF">BCF74_10351</name>
</gene>
<evidence type="ECO:0000256" key="1">
    <source>
        <dbReference type="ARBA" id="ARBA00022908"/>
    </source>
</evidence>
<keyword evidence="3" id="KW-0233">DNA recombination</keyword>
<comment type="caution">
    <text evidence="7">The sequence shown here is derived from an EMBL/GenBank/DDBJ whole genome shotgun (WGS) entry which is preliminary data.</text>
</comment>
<sequence>MTEVRDITLISPPASMRVQAAPMLCWLVVDDDDTVVEPIRAFMVELAANGTSPSTRRSYCHDLLRWWRFCRAIDTTWDAATSIDVRDFVRWLQAKPNPQRSRSGAGSRPPAGTVNAITGKSYLRAGYAPRTINHALSVLSAFYTFTYEAGLGPWNPVPGSHQERRGVPVRRARYRQKVPVFQPRAISEENLQDLFATLGRDRDRALVAVALSSGARAGELLSMTVRGIEHGQGVVAVEPKGGMGSRIWIPAAPESFVWIARYLATRPVDGTDGPLWLTLRSPHAPMDYFALRQVLERANRRLGTNYTWHDFRHTFSHRILADDRMTLTDAQALMRHRHLDTLNNYAAARLDELVTALHRHLATPPPEPPRTNIRYDADDLAVLFPGLQQ</sequence>
<dbReference type="Gene3D" id="1.10.443.10">
    <property type="entry name" value="Intergrase catalytic core"/>
    <property type="match status" value="1"/>
</dbReference>
<keyword evidence="8" id="KW-1185">Reference proteome</keyword>
<keyword evidence="2 4" id="KW-0238">DNA-binding</keyword>
<dbReference type="PANTHER" id="PTHR30349:SF81">
    <property type="entry name" value="TYROSINE RECOMBINASE XERC"/>
    <property type="match status" value="1"/>
</dbReference>
<organism evidence="7 8">
    <name type="scientific">Knoellia remsis</name>
    <dbReference type="NCBI Taxonomy" id="407159"/>
    <lineage>
        <taxon>Bacteria</taxon>
        <taxon>Bacillati</taxon>
        <taxon>Actinomycetota</taxon>
        <taxon>Actinomycetes</taxon>
        <taxon>Micrococcales</taxon>
        <taxon>Intrasporangiaceae</taxon>
        <taxon>Knoellia</taxon>
    </lineage>
</organism>
<dbReference type="PROSITE" id="PS51900">
    <property type="entry name" value="CB"/>
    <property type="match status" value="1"/>
</dbReference>
<evidence type="ECO:0000259" key="5">
    <source>
        <dbReference type="PROSITE" id="PS51898"/>
    </source>
</evidence>
<evidence type="ECO:0000259" key="6">
    <source>
        <dbReference type="PROSITE" id="PS51900"/>
    </source>
</evidence>
<dbReference type="GO" id="GO:0006310">
    <property type="term" value="P:DNA recombination"/>
    <property type="evidence" value="ECO:0007669"/>
    <property type="project" value="UniProtKB-KW"/>
</dbReference>
<dbReference type="AlphaFoldDB" id="A0A2T0UY82"/>
<accession>A0A2T0UY82</accession>
<dbReference type="PANTHER" id="PTHR30349">
    <property type="entry name" value="PHAGE INTEGRASE-RELATED"/>
    <property type="match status" value="1"/>
</dbReference>
<evidence type="ECO:0000313" key="8">
    <source>
        <dbReference type="Proteomes" id="UP000237822"/>
    </source>
</evidence>
<dbReference type="InterPro" id="IPR004107">
    <property type="entry name" value="Integrase_SAM-like_N"/>
</dbReference>
<dbReference type="EMBL" id="PVTI01000003">
    <property type="protein sequence ID" value="PRY62844.1"/>
    <property type="molecule type" value="Genomic_DNA"/>
</dbReference>
<dbReference type="InterPro" id="IPR010998">
    <property type="entry name" value="Integrase_recombinase_N"/>
</dbReference>
<evidence type="ECO:0000313" key="7">
    <source>
        <dbReference type="EMBL" id="PRY62844.1"/>
    </source>
</evidence>
<dbReference type="InterPro" id="IPR050090">
    <property type="entry name" value="Tyrosine_recombinase_XerCD"/>
</dbReference>
<dbReference type="InterPro" id="IPR044068">
    <property type="entry name" value="CB"/>
</dbReference>
<keyword evidence="1" id="KW-0229">DNA integration</keyword>
<dbReference type="OrthoDB" id="7476432at2"/>
<evidence type="ECO:0000256" key="2">
    <source>
        <dbReference type="ARBA" id="ARBA00023125"/>
    </source>
</evidence>
<evidence type="ECO:0000256" key="4">
    <source>
        <dbReference type="PROSITE-ProRule" id="PRU01248"/>
    </source>
</evidence>
<feature type="domain" description="Core-binding (CB)" evidence="6">
    <location>
        <begin position="33"/>
        <end position="147"/>
    </location>
</feature>